<keyword evidence="1" id="KW-0472">Membrane</keyword>
<evidence type="ECO:0000313" key="3">
    <source>
        <dbReference type="Proteomes" id="UP000030645"/>
    </source>
</evidence>
<dbReference type="PANTHER" id="PTHR34115">
    <property type="entry name" value="PROTEIN, PUTATIVE-RELATED"/>
    <property type="match status" value="1"/>
</dbReference>
<feature type="transmembrane region" description="Helical" evidence="1">
    <location>
        <begin position="34"/>
        <end position="53"/>
    </location>
</feature>
<accession>W9QR63</accession>
<keyword evidence="1" id="KW-1133">Transmembrane helix</keyword>
<evidence type="ECO:0000256" key="1">
    <source>
        <dbReference type="SAM" id="Phobius"/>
    </source>
</evidence>
<dbReference type="EMBL" id="KE344020">
    <property type="protein sequence ID" value="EXB51081.1"/>
    <property type="molecule type" value="Genomic_DNA"/>
</dbReference>
<protein>
    <submittedName>
        <fullName evidence="2">Uncharacterized protein</fullName>
    </submittedName>
</protein>
<dbReference type="PANTHER" id="PTHR34115:SF13">
    <property type="entry name" value="RPB1A"/>
    <property type="match status" value="1"/>
</dbReference>
<keyword evidence="1" id="KW-0812">Transmembrane</keyword>
<proteinExistence type="predicted"/>
<name>W9QR63_9ROSA</name>
<dbReference type="AlphaFoldDB" id="W9QR63"/>
<organism evidence="2 3">
    <name type="scientific">Morus notabilis</name>
    <dbReference type="NCBI Taxonomy" id="981085"/>
    <lineage>
        <taxon>Eukaryota</taxon>
        <taxon>Viridiplantae</taxon>
        <taxon>Streptophyta</taxon>
        <taxon>Embryophyta</taxon>
        <taxon>Tracheophyta</taxon>
        <taxon>Spermatophyta</taxon>
        <taxon>Magnoliopsida</taxon>
        <taxon>eudicotyledons</taxon>
        <taxon>Gunneridae</taxon>
        <taxon>Pentapetalae</taxon>
        <taxon>rosids</taxon>
        <taxon>fabids</taxon>
        <taxon>Rosales</taxon>
        <taxon>Moraceae</taxon>
        <taxon>Moreae</taxon>
        <taxon>Morus</taxon>
    </lineage>
</organism>
<keyword evidence="3" id="KW-1185">Reference proteome</keyword>
<dbReference type="Proteomes" id="UP000030645">
    <property type="component" value="Unassembled WGS sequence"/>
</dbReference>
<sequence length="148" mass="16770">MSWQIITSIITILSGFIQVKFQSKTSSPFDKHPWIMVSFLSVIIAYGVVEFLADHQTQNNMNNTVLVGLVKETRHNLGALACIFLLHILSPVLGWVITLLFSCYVLTKLACDYNAVNYIVSITERVKNAFLKIRDKYLKPTPEHESPV</sequence>
<gene>
    <name evidence="2" type="ORF">L484_023784</name>
</gene>
<feature type="transmembrane region" description="Helical" evidence="1">
    <location>
        <begin position="77"/>
        <end position="101"/>
    </location>
</feature>
<evidence type="ECO:0000313" key="2">
    <source>
        <dbReference type="EMBL" id="EXB51081.1"/>
    </source>
</evidence>
<reference evidence="3" key="1">
    <citation type="submission" date="2013-01" db="EMBL/GenBank/DDBJ databases">
        <title>Draft Genome Sequence of a Mulberry Tree, Morus notabilis C.K. Schneid.</title>
        <authorList>
            <person name="He N."/>
            <person name="Zhao S."/>
        </authorList>
    </citation>
    <scope>NUCLEOTIDE SEQUENCE</scope>
</reference>
<dbReference type="InterPro" id="IPR053258">
    <property type="entry name" value="Ca-permeable_cation_channel"/>
</dbReference>